<keyword evidence="5 7" id="KW-1133">Transmembrane helix</keyword>
<feature type="transmembrane region" description="Helical" evidence="7">
    <location>
        <begin position="77"/>
        <end position="95"/>
    </location>
</feature>
<dbReference type="Gene3D" id="1.20.1250.20">
    <property type="entry name" value="MFS general substrate transporter like domains"/>
    <property type="match status" value="2"/>
</dbReference>
<dbReference type="OrthoDB" id="184468at2"/>
<feature type="transmembrane region" description="Helical" evidence="7">
    <location>
        <begin position="337"/>
        <end position="360"/>
    </location>
</feature>
<evidence type="ECO:0000256" key="6">
    <source>
        <dbReference type="ARBA" id="ARBA00023136"/>
    </source>
</evidence>
<dbReference type="RefSeq" id="WP_133797510.1">
    <property type="nucleotide sequence ID" value="NZ_SOCA01000017.1"/>
</dbReference>
<feature type="transmembrane region" description="Helical" evidence="7">
    <location>
        <begin position="216"/>
        <end position="235"/>
    </location>
</feature>
<dbReference type="AlphaFoldDB" id="A0A4R7RJW0"/>
<dbReference type="GO" id="GO:0005886">
    <property type="term" value="C:plasma membrane"/>
    <property type="evidence" value="ECO:0007669"/>
    <property type="project" value="UniProtKB-SubCell"/>
</dbReference>
<feature type="transmembrane region" description="Helical" evidence="7">
    <location>
        <begin position="247"/>
        <end position="269"/>
    </location>
</feature>
<feature type="transmembrane region" description="Helical" evidence="7">
    <location>
        <begin position="298"/>
        <end position="316"/>
    </location>
</feature>
<organism evidence="8 9">
    <name type="scientific">Prosthecobacter fusiformis</name>
    <dbReference type="NCBI Taxonomy" id="48464"/>
    <lineage>
        <taxon>Bacteria</taxon>
        <taxon>Pseudomonadati</taxon>
        <taxon>Verrucomicrobiota</taxon>
        <taxon>Verrucomicrobiia</taxon>
        <taxon>Verrucomicrobiales</taxon>
        <taxon>Verrucomicrobiaceae</taxon>
        <taxon>Prosthecobacter</taxon>
    </lineage>
</organism>
<keyword evidence="9" id="KW-1185">Reference proteome</keyword>
<comment type="subcellular location">
    <subcellularLocation>
        <location evidence="1">Cell membrane</location>
        <topology evidence="1">Multi-pass membrane protein</topology>
    </subcellularLocation>
</comment>
<reference evidence="8 9" key="1">
    <citation type="submission" date="2019-03" db="EMBL/GenBank/DDBJ databases">
        <title>Genomic Encyclopedia of Archaeal and Bacterial Type Strains, Phase II (KMG-II): from individual species to whole genera.</title>
        <authorList>
            <person name="Goeker M."/>
        </authorList>
    </citation>
    <scope>NUCLEOTIDE SEQUENCE [LARGE SCALE GENOMIC DNA]</scope>
    <source>
        <strain evidence="8 9">ATCC 25309</strain>
    </source>
</reference>
<evidence type="ECO:0000256" key="1">
    <source>
        <dbReference type="ARBA" id="ARBA00004651"/>
    </source>
</evidence>
<dbReference type="EMBL" id="SOCA01000017">
    <property type="protein sequence ID" value="TDU63032.1"/>
    <property type="molecule type" value="Genomic_DNA"/>
</dbReference>
<feature type="transmembrane region" description="Helical" evidence="7">
    <location>
        <begin position="12"/>
        <end position="37"/>
    </location>
</feature>
<evidence type="ECO:0000313" key="9">
    <source>
        <dbReference type="Proteomes" id="UP000295662"/>
    </source>
</evidence>
<gene>
    <name evidence="8" type="ORF">EI77_04553</name>
</gene>
<keyword evidence="2" id="KW-0813">Transport</keyword>
<feature type="transmembrane region" description="Helical" evidence="7">
    <location>
        <begin position="137"/>
        <end position="158"/>
    </location>
</feature>
<name>A0A4R7RJW0_9BACT</name>
<evidence type="ECO:0000256" key="3">
    <source>
        <dbReference type="ARBA" id="ARBA00022475"/>
    </source>
</evidence>
<evidence type="ECO:0000313" key="8">
    <source>
        <dbReference type="EMBL" id="TDU63032.1"/>
    </source>
</evidence>
<feature type="transmembrane region" description="Helical" evidence="7">
    <location>
        <begin position="101"/>
        <end position="125"/>
    </location>
</feature>
<accession>A0A4R7RJW0</accession>
<keyword evidence="3" id="KW-1003">Cell membrane</keyword>
<evidence type="ECO:0000256" key="4">
    <source>
        <dbReference type="ARBA" id="ARBA00022692"/>
    </source>
</evidence>
<dbReference type="GO" id="GO:0015212">
    <property type="term" value="F:cytidine transmembrane transporter activity"/>
    <property type="evidence" value="ECO:0007669"/>
    <property type="project" value="TreeGrafter"/>
</dbReference>
<dbReference type="Pfam" id="PF03825">
    <property type="entry name" value="Nuc_H_symport"/>
    <property type="match status" value="1"/>
</dbReference>
<protein>
    <submittedName>
        <fullName evidence="8">Nucleoside H+ symporter</fullName>
    </submittedName>
</protein>
<comment type="caution">
    <text evidence="8">The sequence shown here is derived from an EMBL/GenBank/DDBJ whole genome shotgun (WGS) entry which is preliminary data.</text>
</comment>
<keyword evidence="4 7" id="KW-0812">Transmembrane</keyword>
<keyword evidence="6 7" id="KW-0472">Membrane</keyword>
<feature type="transmembrane region" description="Helical" evidence="7">
    <location>
        <begin position="164"/>
        <end position="186"/>
    </location>
</feature>
<dbReference type="GO" id="GO:0015213">
    <property type="term" value="F:uridine transmembrane transporter activity"/>
    <property type="evidence" value="ECO:0007669"/>
    <property type="project" value="TreeGrafter"/>
</dbReference>
<proteinExistence type="predicted"/>
<feature type="transmembrane region" description="Helical" evidence="7">
    <location>
        <begin position="43"/>
        <end position="65"/>
    </location>
</feature>
<evidence type="ECO:0000256" key="5">
    <source>
        <dbReference type="ARBA" id="ARBA00022989"/>
    </source>
</evidence>
<dbReference type="InterPro" id="IPR036259">
    <property type="entry name" value="MFS_trans_sf"/>
</dbReference>
<dbReference type="Proteomes" id="UP000295662">
    <property type="component" value="Unassembled WGS sequence"/>
</dbReference>
<dbReference type="InterPro" id="IPR004740">
    <property type="entry name" value="Nuc_H_symport"/>
</dbReference>
<evidence type="ECO:0000256" key="2">
    <source>
        <dbReference type="ARBA" id="ARBA00022448"/>
    </source>
</evidence>
<evidence type="ECO:0000256" key="7">
    <source>
        <dbReference type="SAM" id="Phobius"/>
    </source>
</evidence>
<feature type="transmembrane region" description="Helical" evidence="7">
    <location>
        <begin position="372"/>
        <end position="391"/>
    </location>
</feature>
<sequence>MTQPSTTSRSKLALLFFCTAMPMGMWNVPLANIYAAYGREHLVPWVLATSAVAAFISPLFVGALADQKLSPTLLLRWLALATGLALALSCTALAQGWNDGLVLLCAQVQALVATPVWSITSSIIFSQLHTPAKQFGPLRACATFGWMAGCWIVSFVLHADASLVAGYTAAGLWLLVMSLSWTLPLIQPADMQGRRSFRQILGLDAIDLLKNPDHRVVFITAALYSIPLAAFYPYTARHLKDLGVENVSAVISLAQTTEVLTMLLLAGVLARFRLKWVFLSGISICVFRYSLNSLDTRQWIMIGTTLHGFAFTLYFITTQIYLEERIDRKWRVRAQALLYLLMSGVGNLIGYLGGGWWHAACTHSGITDWSRFWLGESALTAAVCLFFAIAYRGIHRQPDAPPPPDPASSPA</sequence>
<dbReference type="PANTHER" id="PTHR23522:SF4">
    <property type="entry name" value="NUCLEOSIDE PERMEASE NUPG-RELATED"/>
    <property type="match status" value="1"/>
</dbReference>
<dbReference type="SUPFAM" id="SSF103473">
    <property type="entry name" value="MFS general substrate transporter"/>
    <property type="match status" value="1"/>
</dbReference>
<dbReference type="PANTHER" id="PTHR23522">
    <property type="entry name" value="BLL5896 PROTEIN"/>
    <property type="match status" value="1"/>
</dbReference>